<dbReference type="EMBL" id="JBHULV010000008">
    <property type="protein sequence ID" value="MFD2730812.1"/>
    <property type="molecule type" value="Genomic_DNA"/>
</dbReference>
<keyword evidence="2" id="KW-1185">Reference proteome</keyword>
<protein>
    <submittedName>
        <fullName evidence="1">Uncharacterized protein</fullName>
    </submittedName>
</protein>
<evidence type="ECO:0000313" key="1">
    <source>
        <dbReference type="EMBL" id="MFD2730812.1"/>
    </source>
</evidence>
<name>A0ABW5TNK3_9SPHI</name>
<comment type="caution">
    <text evidence="1">The sequence shown here is derived from an EMBL/GenBank/DDBJ whole genome shotgun (WGS) entry which is preliminary data.</text>
</comment>
<accession>A0ABW5TNK3</accession>
<reference evidence="2" key="1">
    <citation type="journal article" date="2019" name="Int. J. Syst. Evol. Microbiol.">
        <title>The Global Catalogue of Microorganisms (GCM) 10K type strain sequencing project: providing services to taxonomists for standard genome sequencing and annotation.</title>
        <authorList>
            <consortium name="The Broad Institute Genomics Platform"/>
            <consortium name="The Broad Institute Genome Sequencing Center for Infectious Disease"/>
            <person name="Wu L."/>
            <person name="Ma J."/>
        </authorList>
    </citation>
    <scope>NUCLEOTIDE SEQUENCE [LARGE SCALE GENOMIC DNA]</scope>
    <source>
        <strain evidence="2">KCTC 42456</strain>
    </source>
</reference>
<dbReference type="Proteomes" id="UP001597546">
    <property type="component" value="Unassembled WGS sequence"/>
</dbReference>
<organism evidence="1 2">
    <name type="scientific">Pedobacter alpinus</name>
    <dbReference type="NCBI Taxonomy" id="1590643"/>
    <lineage>
        <taxon>Bacteria</taxon>
        <taxon>Pseudomonadati</taxon>
        <taxon>Bacteroidota</taxon>
        <taxon>Sphingobacteriia</taxon>
        <taxon>Sphingobacteriales</taxon>
        <taxon>Sphingobacteriaceae</taxon>
        <taxon>Pedobacter</taxon>
    </lineage>
</organism>
<evidence type="ECO:0000313" key="2">
    <source>
        <dbReference type="Proteomes" id="UP001597546"/>
    </source>
</evidence>
<sequence>MAISENPLLKGFSGHIDKTIVVKQYPGGRTIITAYPDMSKVKPSKAQLLAKADFAKAVAYAKGFLNDDVKKQEANHRLANRKGTLYHALITEYMAVLKQGK</sequence>
<proteinExistence type="predicted"/>
<dbReference type="RefSeq" id="WP_379044655.1">
    <property type="nucleotide sequence ID" value="NZ_JBHSKW010000042.1"/>
</dbReference>
<gene>
    <name evidence="1" type="ORF">ACFSSE_03775</name>
</gene>